<dbReference type="OrthoDB" id="2968715at2"/>
<feature type="transmembrane region" description="Helical" evidence="1">
    <location>
        <begin position="77"/>
        <end position="93"/>
    </location>
</feature>
<keyword evidence="3" id="KW-1185">Reference proteome</keyword>
<feature type="transmembrane region" description="Helical" evidence="1">
    <location>
        <begin position="105"/>
        <end position="125"/>
    </location>
</feature>
<dbReference type="RefSeq" id="WP_044664438.1">
    <property type="nucleotide sequence ID" value="NZ_CDRZ01000070.1"/>
</dbReference>
<sequence>MTDIFSTREIATGIWLIIFVAFVFISPSIRKAAISVIKVAASRKLLIPFIAILVYAAILTFLSMQLPIWRNAYLKDIVFWVLFAGVPVCYGAVNSKKESHYFRNILTDNLKFTIILEFIISSFTFNLIVEIIILPVVTFLVMLETVAGYKSESQQVKRLISFILAILGFLFLELTLKIAVETYSTLGLVDLLVSFCIPIIFSIAYIPVAYGFGAYAKYEMVFMRMSFKEPKDKKIRRMHRYKVFLACGLSYQKISRFESYIHRMYVGMNEDEFNNLIDEFKS</sequence>
<gene>
    <name evidence="2" type="ORF">SSCH_1610002</name>
</gene>
<keyword evidence="1" id="KW-1133">Transmembrane helix</keyword>
<evidence type="ECO:0000256" key="1">
    <source>
        <dbReference type="SAM" id="Phobius"/>
    </source>
</evidence>
<dbReference type="EMBL" id="CDRZ01000070">
    <property type="protein sequence ID" value="CEO88236.1"/>
    <property type="molecule type" value="Genomic_DNA"/>
</dbReference>
<name>A0A0B7MK00_9FIRM</name>
<feature type="transmembrane region" description="Helical" evidence="1">
    <location>
        <begin position="192"/>
        <end position="216"/>
    </location>
</feature>
<reference evidence="3" key="1">
    <citation type="submission" date="2015-01" db="EMBL/GenBank/DDBJ databases">
        <authorList>
            <person name="Manzoor Shahid"/>
            <person name="Zubair Saima"/>
        </authorList>
    </citation>
    <scope>NUCLEOTIDE SEQUENCE [LARGE SCALE GENOMIC DNA]</scope>
    <source>
        <strain evidence="3">Sp3</strain>
    </source>
</reference>
<keyword evidence="1" id="KW-0812">Transmembrane</keyword>
<feature type="transmembrane region" description="Helical" evidence="1">
    <location>
        <begin position="159"/>
        <end position="180"/>
    </location>
</feature>
<feature type="transmembrane region" description="Helical" evidence="1">
    <location>
        <begin position="12"/>
        <end position="33"/>
    </location>
</feature>
<feature type="transmembrane region" description="Helical" evidence="1">
    <location>
        <begin position="45"/>
        <end position="65"/>
    </location>
</feature>
<accession>A0A0B7MK00</accession>
<protein>
    <submittedName>
        <fullName evidence="2">Uncharacterized protein</fullName>
    </submittedName>
</protein>
<keyword evidence="1" id="KW-0472">Membrane</keyword>
<proteinExistence type="predicted"/>
<evidence type="ECO:0000313" key="3">
    <source>
        <dbReference type="Proteomes" id="UP000046155"/>
    </source>
</evidence>
<evidence type="ECO:0000313" key="2">
    <source>
        <dbReference type="EMBL" id="CEO88236.1"/>
    </source>
</evidence>
<dbReference type="AlphaFoldDB" id="A0A0B7MK00"/>
<dbReference type="Proteomes" id="UP000046155">
    <property type="component" value="Unassembled WGS sequence"/>
</dbReference>
<organism evidence="2 3">
    <name type="scientific">Syntrophaceticus schinkii</name>
    <dbReference type="NCBI Taxonomy" id="499207"/>
    <lineage>
        <taxon>Bacteria</taxon>
        <taxon>Bacillati</taxon>
        <taxon>Bacillota</taxon>
        <taxon>Clostridia</taxon>
        <taxon>Thermoanaerobacterales</taxon>
        <taxon>Thermoanaerobacterales Family III. Incertae Sedis</taxon>
        <taxon>Syntrophaceticus</taxon>
    </lineage>
</organism>